<dbReference type="STRING" id="1276220.STAIW_v1c08020"/>
<dbReference type="HOGENOM" id="CLU_478082_0_0_14"/>
<dbReference type="EMBL" id="CP005074">
    <property type="protein sequence ID" value="AGR41390.1"/>
    <property type="molecule type" value="Genomic_DNA"/>
</dbReference>
<organism evidence="1 2">
    <name type="scientific">Spiroplasma taiwanense CT-1</name>
    <dbReference type="NCBI Taxonomy" id="1276220"/>
    <lineage>
        <taxon>Bacteria</taxon>
        <taxon>Bacillati</taxon>
        <taxon>Mycoplasmatota</taxon>
        <taxon>Mollicutes</taxon>
        <taxon>Entomoplasmatales</taxon>
        <taxon>Spiroplasmataceae</taxon>
        <taxon>Spiroplasma</taxon>
    </lineage>
</organism>
<keyword evidence="2" id="KW-1185">Reference proteome</keyword>
<dbReference type="RefSeq" id="WP_020834529.1">
    <property type="nucleotide sequence ID" value="NC_021846.1"/>
</dbReference>
<proteinExistence type="predicted"/>
<sequence>MIKDFNKISGKANFYDYNNQLNYFDYFGITDRDLENVFKVFKMNQKKPEFLLKILSSKINEKISFYISNVYINGKLHKLTLPADFIASKAFLSGLFYTAARLLIQEFVLLSTANKTTFNVDLKVFKFGNEKFKYYMYKNSLKKYYQSIFSWTIPLLENNSDTINIFSNLDKLIENKAYNLKLYKDLFICIWMHTYIKEFCEIKEYFSINNLEEEIEFRFNVLNPINYDLLFKKEDSFEKQKRIDIIKTFYERKDEKIELEIKQLKNKVFKKIKLFNSITLYQWFLILEQIKMSFKICDLYELKTYVDSLHEIVIENIDKNIEKDDLLSLVKMLLNYKNSKDFISIFYKHPIISFTNSTSTRYLISFPEFIWLTENFLNKYTYFEKEILNIFNNEIKVELHYFLNNKLKIISKKYSSIVVYEPENNKYFWKQAKKDVRNLKVNSVIYEKRLDKTFFVINDFFINNLENEQNMKRSFENTNEFNNIFQKNYSAKISTFEKDIRKIKKQLKIKQDTVDEFIIITNDILNLYPKVKFKDLTFYIADITTLDYFLNNFLYKK</sequence>
<dbReference type="PATRIC" id="fig|1276220.3.peg.820"/>
<protein>
    <submittedName>
        <fullName evidence="1">Uncharacterized protein</fullName>
    </submittedName>
</protein>
<dbReference type="KEGG" id="stai:STAIW_v1c08020"/>
<gene>
    <name evidence="1" type="ORF">STAIW_v1c08020</name>
</gene>
<evidence type="ECO:0000313" key="2">
    <source>
        <dbReference type="Proteomes" id="UP000014984"/>
    </source>
</evidence>
<dbReference type="Proteomes" id="UP000014984">
    <property type="component" value="Chromosome"/>
</dbReference>
<accession>S5MHP5</accession>
<name>S5MHP5_9MOLU</name>
<reference evidence="1 2" key="1">
    <citation type="journal article" date="2013" name="Genome Biol. Evol.">
        <title>Comparison of metabolic capacities and inference of gene content evolution in mosquito-associated Spiroplasma diminutum and S. taiwanense.</title>
        <authorList>
            <person name="Lo W.S."/>
            <person name="Ku C."/>
            <person name="Chen L.L."/>
            <person name="Chang T.H."/>
            <person name="Kuo C.H."/>
        </authorList>
    </citation>
    <scope>NUCLEOTIDE SEQUENCE [LARGE SCALE GENOMIC DNA]</scope>
    <source>
        <strain evidence="1">CT-1</strain>
    </source>
</reference>
<dbReference type="OrthoDB" id="387872at2"/>
<evidence type="ECO:0000313" key="1">
    <source>
        <dbReference type="EMBL" id="AGR41390.1"/>
    </source>
</evidence>
<dbReference type="AlphaFoldDB" id="S5MHP5"/>